<dbReference type="EMBL" id="KB870805">
    <property type="protein sequence ID" value="EOA38942.1"/>
    <property type="molecule type" value="Genomic_DNA"/>
</dbReference>
<protein>
    <recommendedName>
        <fullName evidence="6">C2H2-type domain-containing protein</fullName>
    </recommendedName>
</protein>
<dbReference type="Pfam" id="PF03107">
    <property type="entry name" value="C1_2"/>
    <property type="match status" value="6"/>
</dbReference>
<feature type="non-terminal residue" evidence="7">
    <location>
        <position position="1"/>
    </location>
</feature>
<dbReference type="eggNOG" id="ENOG502RANS">
    <property type="taxonomic scope" value="Eukaryota"/>
</dbReference>
<dbReference type="InterPro" id="IPR004146">
    <property type="entry name" value="DC1"/>
</dbReference>
<organism evidence="7 8">
    <name type="scientific">Capsella rubella</name>
    <dbReference type="NCBI Taxonomy" id="81985"/>
    <lineage>
        <taxon>Eukaryota</taxon>
        <taxon>Viridiplantae</taxon>
        <taxon>Streptophyta</taxon>
        <taxon>Embryophyta</taxon>
        <taxon>Tracheophyta</taxon>
        <taxon>Spermatophyta</taxon>
        <taxon>Magnoliopsida</taxon>
        <taxon>eudicotyledons</taxon>
        <taxon>Gunneridae</taxon>
        <taxon>Pentapetalae</taxon>
        <taxon>rosids</taxon>
        <taxon>malvids</taxon>
        <taxon>Brassicales</taxon>
        <taxon>Brassicaceae</taxon>
        <taxon>Camelineae</taxon>
        <taxon>Capsella</taxon>
    </lineage>
</organism>
<evidence type="ECO:0000256" key="1">
    <source>
        <dbReference type="ARBA" id="ARBA00022723"/>
    </source>
</evidence>
<dbReference type="InterPro" id="IPR053192">
    <property type="entry name" value="Vacuole_Formation_Reg"/>
</dbReference>
<dbReference type="AlphaFoldDB" id="R0GSP9"/>
<dbReference type="KEGG" id="crb:17899631"/>
<accession>R0GSP9</accession>
<dbReference type="Pfam" id="PF22926">
    <property type="entry name" value="C1-like_CT"/>
    <property type="match status" value="1"/>
</dbReference>
<evidence type="ECO:0000313" key="8">
    <source>
        <dbReference type="Proteomes" id="UP000029121"/>
    </source>
</evidence>
<dbReference type="Proteomes" id="UP000029121">
    <property type="component" value="Unassembled WGS sequence"/>
</dbReference>
<dbReference type="SUPFAM" id="SSF57889">
    <property type="entry name" value="Cysteine-rich domain"/>
    <property type="match status" value="4"/>
</dbReference>
<evidence type="ECO:0000256" key="4">
    <source>
        <dbReference type="ARBA" id="ARBA00022833"/>
    </source>
</evidence>
<dbReference type="InterPro" id="IPR046349">
    <property type="entry name" value="C1-like_sf"/>
</dbReference>
<evidence type="ECO:0000313" key="7">
    <source>
        <dbReference type="EMBL" id="EOA38942.1"/>
    </source>
</evidence>
<dbReference type="InterPro" id="IPR013087">
    <property type="entry name" value="Znf_C2H2_type"/>
</dbReference>
<dbReference type="STRING" id="81985.R0GSP9"/>
<keyword evidence="1" id="KW-0479">Metal-binding</keyword>
<dbReference type="PROSITE" id="PS00028">
    <property type="entry name" value="ZINC_FINGER_C2H2_1"/>
    <property type="match status" value="1"/>
</dbReference>
<evidence type="ECO:0000256" key="5">
    <source>
        <dbReference type="SAM" id="Coils"/>
    </source>
</evidence>
<evidence type="ECO:0000256" key="3">
    <source>
        <dbReference type="ARBA" id="ARBA00022771"/>
    </source>
</evidence>
<dbReference type="PANTHER" id="PTHR32410">
    <property type="entry name" value="CYSTEINE/HISTIDINE-RICH C1 DOMAIN FAMILY PROTEIN"/>
    <property type="match status" value="1"/>
</dbReference>
<dbReference type="PANTHER" id="PTHR32410:SF174">
    <property type="entry name" value="CYSTEINE_HISTIDINE-RICH C1 DOMAIN FAMILY PROTEIN"/>
    <property type="match status" value="1"/>
</dbReference>
<feature type="coiled-coil region" evidence="5">
    <location>
        <begin position="513"/>
        <end position="547"/>
    </location>
</feature>
<dbReference type="InterPro" id="IPR001965">
    <property type="entry name" value="Znf_PHD"/>
</dbReference>
<feature type="domain" description="C2H2-type" evidence="6">
    <location>
        <begin position="252"/>
        <end position="272"/>
    </location>
</feature>
<dbReference type="OrthoDB" id="938199at2759"/>
<name>R0GSP9_9BRAS</name>
<dbReference type="GO" id="GO:0008270">
    <property type="term" value="F:zinc ion binding"/>
    <property type="evidence" value="ECO:0007669"/>
    <property type="project" value="UniProtKB-KW"/>
</dbReference>
<keyword evidence="5" id="KW-0175">Coiled coil</keyword>
<evidence type="ECO:0000259" key="6">
    <source>
        <dbReference type="PROSITE" id="PS00028"/>
    </source>
</evidence>
<keyword evidence="4" id="KW-0862">Zinc</keyword>
<reference evidence="8" key="1">
    <citation type="journal article" date="2013" name="Nat. Genet.">
        <title>The Capsella rubella genome and the genomic consequences of rapid mating system evolution.</title>
        <authorList>
            <person name="Slotte T."/>
            <person name="Hazzouri K.M."/>
            <person name="Agren J.A."/>
            <person name="Koenig D."/>
            <person name="Maumus F."/>
            <person name="Guo Y.L."/>
            <person name="Steige K."/>
            <person name="Platts A.E."/>
            <person name="Escobar J.S."/>
            <person name="Newman L.K."/>
            <person name="Wang W."/>
            <person name="Mandakova T."/>
            <person name="Vello E."/>
            <person name="Smith L.M."/>
            <person name="Henz S.R."/>
            <person name="Steffen J."/>
            <person name="Takuno S."/>
            <person name="Brandvain Y."/>
            <person name="Coop G."/>
            <person name="Andolfatto P."/>
            <person name="Hu T.T."/>
            <person name="Blanchette M."/>
            <person name="Clark R.M."/>
            <person name="Quesneville H."/>
            <person name="Nordborg M."/>
            <person name="Gaut B.S."/>
            <person name="Lysak M.A."/>
            <person name="Jenkins J."/>
            <person name="Grimwood J."/>
            <person name="Chapman J."/>
            <person name="Prochnik S."/>
            <person name="Shu S."/>
            <person name="Rokhsar D."/>
            <person name="Schmutz J."/>
            <person name="Weigel D."/>
            <person name="Wright S.I."/>
        </authorList>
    </citation>
    <scope>NUCLEOTIDE SEQUENCE [LARGE SCALE GENOMIC DNA]</scope>
    <source>
        <strain evidence="8">cv. Monte Gargano</strain>
    </source>
</reference>
<keyword evidence="8" id="KW-1185">Reference proteome</keyword>
<keyword evidence="3" id="KW-0863">Zinc-finger</keyword>
<keyword evidence="2" id="KW-0677">Repeat</keyword>
<dbReference type="SMART" id="SM00249">
    <property type="entry name" value="PHD"/>
    <property type="match status" value="3"/>
</dbReference>
<evidence type="ECO:0000256" key="2">
    <source>
        <dbReference type="ARBA" id="ARBA00022737"/>
    </source>
</evidence>
<proteinExistence type="predicted"/>
<sequence length="557" mass="64262">ICKEGWHTKCMPTTPEINHPCHPNHALKLLIDGAPAYTDGKCHFCRQDLKTVVYHCFTCNFTLDLRCGASPKQVTIDESKCHNHPLTIMARQVSFLCNVCGTRGERNPYVCTACSFMVHEDCMDRPHVININRHDHRISHTYSLCFGNMVCRVCRLGIDWVYGAYSCSKCPEFVVHSKCATSQEVWDGKELHGVPEEEEEEPMFKVIEENVINHQMHPSHNLRLTADGVVRDEGVRCQLCEGSVYSDKLYSCMECDYVLHETCAYLPHKKRHGLSRSRISLKKGPRDGEYFKCRACRQLSTGYRYEFLDYNKLELDMRYDTVDQLGYMKVLPYGSVLELDLRCAAVDWSCDHESHPHTLFLTNLAKDTCGACGNKKDYVLRCVDCKFNLCYKCATYPKKIKHRCDDHPLLLSFGDKEQHGKYWCTVCETEADPKEWFYECDKCGIVGHIRCVLGDFANVKPSVGVLCGNKSGVIRNNSVTRPHCHYCGICCLVPFIYRVSEHYFCSFDCLEPKSELMESLKAEAARKRRLEEEIMEKTEKVFTLKREYLRSRESREF</sequence>
<dbReference type="InterPro" id="IPR054483">
    <property type="entry name" value="DC1-like_CT"/>
</dbReference>
<gene>
    <name evidence="7" type="ORF">CARUB_v10011348mg</name>
</gene>